<dbReference type="KEGG" id="ams:AMIS_51610"/>
<protein>
    <recommendedName>
        <fullName evidence="1">Type II CBASS E2 protein domain-containing protein</fullName>
    </recommendedName>
</protein>
<organism evidence="2 3">
    <name type="scientific">Actinoplanes missouriensis (strain ATCC 14538 / DSM 43046 / CBS 188.64 / JCM 3121 / NBRC 102363 / NCIMB 12654 / NRRL B-3342 / UNCC 431)</name>
    <dbReference type="NCBI Taxonomy" id="512565"/>
    <lineage>
        <taxon>Bacteria</taxon>
        <taxon>Bacillati</taxon>
        <taxon>Actinomycetota</taxon>
        <taxon>Actinomycetes</taxon>
        <taxon>Micromonosporales</taxon>
        <taxon>Micromonosporaceae</taxon>
        <taxon>Actinoplanes</taxon>
    </lineage>
</organism>
<reference evidence="2 3" key="1">
    <citation type="submission" date="2012-02" db="EMBL/GenBank/DDBJ databases">
        <title>Complete genome sequence of Actinoplanes missouriensis 431 (= NBRC 102363).</title>
        <authorList>
            <person name="Ohnishi Y."/>
            <person name="Ishikawa J."/>
            <person name="Sekine M."/>
            <person name="Hosoyama A."/>
            <person name="Harada T."/>
            <person name="Narita H."/>
            <person name="Hata T."/>
            <person name="Konno Y."/>
            <person name="Tutikane K."/>
            <person name="Fujita N."/>
            <person name="Horinouchi S."/>
            <person name="Hayakawa M."/>
        </authorList>
    </citation>
    <scope>NUCLEOTIDE SEQUENCE [LARGE SCALE GENOMIC DNA]</scope>
    <source>
        <strain evidence="3">ATCC 14538 / DSM 43046 / CBS 188.64 / JCM 3121 / NBRC 102363 / NCIMB 12654 / NRRL B-3342 / UNCC 431</strain>
    </source>
</reference>
<dbReference type="STRING" id="512565.AMIS_51610"/>
<dbReference type="PATRIC" id="fig|512565.3.peg.5156"/>
<dbReference type="HOGENOM" id="CLU_1764081_0_0_11"/>
<keyword evidence="3" id="KW-1185">Reference proteome</keyword>
<proteinExistence type="predicted"/>
<gene>
    <name evidence="2" type="ordered locus">AMIS_51610</name>
</gene>
<dbReference type="Pfam" id="PF26395">
    <property type="entry name" value="E2-CBASS"/>
    <property type="match status" value="1"/>
</dbReference>
<dbReference type="InterPro" id="IPR016135">
    <property type="entry name" value="UBQ-conjugating_enzyme/RWD"/>
</dbReference>
<evidence type="ECO:0000313" key="3">
    <source>
        <dbReference type="Proteomes" id="UP000007882"/>
    </source>
</evidence>
<dbReference type="InterPro" id="IPR058588">
    <property type="entry name" value="E2-CBASS"/>
</dbReference>
<sequence>MTAPWEQWLQISNSPEFTMTERTLSVWHRHQIELTKLNTAWSTVAVRQYNGIISGIGGSVRTASGYIRDFRIDVPGTYPYDGPRAYAVGWNPGSMHTYEGSELCLWRPGQWSPRHTLAYAVGKAFTWIHKHDVYIFTNLWPGKGQAH</sequence>
<feature type="domain" description="Type II CBASS E2 protein" evidence="1">
    <location>
        <begin position="94"/>
        <end position="147"/>
    </location>
</feature>
<dbReference type="eggNOG" id="ENOG50326WY">
    <property type="taxonomic scope" value="Bacteria"/>
</dbReference>
<evidence type="ECO:0000259" key="1">
    <source>
        <dbReference type="Pfam" id="PF26395"/>
    </source>
</evidence>
<dbReference type="RefSeq" id="WP_014445269.1">
    <property type="nucleotide sequence ID" value="NC_017093.1"/>
</dbReference>
<evidence type="ECO:0000313" key="2">
    <source>
        <dbReference type="EMBL" id="BAL90381.1"/>
    </source>
</evidence>
<dbReference type="Proteomes" id="UP000007882">
    <property type="component" value="Chromosome"/>
</dbReference>
<dbReference type="AlphaFoldDB" id="I0HBJ4"/>
<accession>I0HBJ4</accession>
<dbReference type="EMBL" id="AP012319">
    <property type="protein sequence ID" value="BAL90381.1"/>
    <property type="molecule type" value="Genomic_DNA"/>
</dbReference>
<dbReference type="OrthoDB" id="4736406at2"/>
<name>I0HBJ4_ACTM4</name>
<dbReference type="SUPFAM" id="SSF54495">
    <property type="entry name" value="UBC-like"/>
    <property type="match status" value="1"/>
</dbReference>